<feature type="compositionally biased region" description="Basic and acidic residues" evidence="1">
    <location>
        <begin position="446"/>
        <end position="458"/>
    </location>
</feature>
<keyword evidence="2" id="KW-0472">Membrane</keyword>
<feature type="compositionally biased region" description="Polar residues" evidence="1">
    <location>
        <begin position="172"/>
        <end position="187"/>
    </location>
</feature>
<reference evidence="4" key="2">
    <citation type="submission" date="2015-07" db="EMBL/GenBank/DDBJ databases">
        <title>Contrasting host-pathogen interactions and genome evolution in two generalist and specialist microsporidian pathogens of mosquitoes.</title>
        <authorList>
            <consortium name="The Broad Institute Genomics Platform"/>
            <consortium name="The Broad Institute Genome Sequencing Center for Infectious Disease"/>
            <person name="Cuomo C.A."/>
            <person name="Sanscrainte N.D."/>
            <person name="Goldberg J.M."/>
            <person name="Heiman D."/>
            <person name="Young S."/>
            <person name="Zeng Q."/>
            <person name="Becnel J.J."/>
            <person name="Birren B.W."/>
        </authorList>
    </citation>
    <scope>NUCLEOTIDE SEQUENCE [LARGE SCALE GENOMIC DNA]</scope>
    <source>
        <strain evidence="4">USNM 41457</strain>
    </source>
</reference>
<dbReference type="AlphaFoldDB" id="J9DLX2"/>
<comment type="caution">
    <text evidence="3">The sequence shown here is derived from an EMBL/GenBank/DDBJ whole genome shotgun (WGS) entry which is preliminary data.</text>
</comment>
<proteinExistence type="predicted"/>
<feature type="region of interest" description="Disordered" evidence="1">
    <location>
        <begin position="1"/>
        <end position="39"/>
    </location>
</feature>
<accession>J9DLX2</accession>
<gene>
    <name evidence="3" type="ORF">EDEG_02092</name>
</gene>
<keyword evidence="4" id="KW-1185">Reference proteome</keyword>
<feature type="compositionally biased region" description="Polar residues" evidence="1">
    <location>
        <begin position="424"/>
        <end position="441"/>
    </location>
</feature>
<evidence type="ECO:0000256" key="2">
    <source>
        <dbReference type="SAM" id="Phobius"/>
    </source>
</evidence>
<feature type="region of interest" description="Disordered" evidence="1">
    <location>
        <begin position="151"/>
        <end position="365"/>
    </location>
</feature>
<dbReference type="EMBL" id="AFBI03000034">
    <property type="protein sequence ID" value="EJW03580.1"/>
    <property type="molecule type" value="Genomic_DNA"/>
</dbReference>
<feature type="compositionally biased region" description="Basic and acidic residues" evidence="1">
    <location>
        <begin position="14"/>
        <end position="31"/>
    </location>
</feature>
<feature type="compositionally biased region" description="Low complexity" evidence="1">
    <location>
        <begin position="210"/>
        <end position="300"/>
    </location>
</feature>
<evidence type="ECO:0000256" key="1">
    <source>
        <dbReference type="SAM" id="MobiDB-lite"/>
    </source>
</evidence>
<dbReference type="Proteomes" id="UP000003163">
    <property type="component" value="Unassembled WGS sequence"/>
</dbReference>
<protein>
    <submittedName>
        <fullName evidence="3">Uncharacterized protein</fullName>
    </submittedName>
</protein>
<keyword evidence="2" id="KW-1133">Transmembrane helix</keyword>
<feature type="compositionally biased region" description="Polar residues" evidence="1">
    <location>
        <begin position="151"/>
        <end position="165"/>
    </location>
</feature>
<feature type="compositionally biased region" description="Polar residues" evidence="1">
    <location>
        <begin position="336"/>
        <end position="365"/>
    </location>
</feature>
<dbReference type="InParanoid" id="J9DLX2"/>
<feature type="compositionally biased region" description="Basic and acidic residues" evidence="1">
    <location>
        <begin position="323"/>
        <end position="335"/>
    </location>
</feature>
<name>J9DLX2_EDHAE</name>
<evidence type="ECO:0000313" key="4">
    <source>
        <dbReference type="Proteomes" id="UP000003163"/>
    </source>
</evidence>
<keyword evidence="2" id="KW-0812">Transmembrane</keyword>
<feature type="transmembrane region" description="Helical" evidence="2">
    <location>
        <begin position="100"/>
        <end position="122"/>
    </location>
</feature>
<feature type="compositionally biased region" description="Basic and acidic residues" evidence="1">
    <location>
        <begin position="188"/>
        <end position="201"/>
    </location>
</feature>
<dbReference type="HOGENOM" id="CLU_597199_0_0_1"/>
<dbReference type="VEuPathDB" id="MicrosporidiaDB:EDEG_02092"/>
<reference evidence="3 4" key="1">
    <citation type="submission" date="2011-08" db="EMBL/GenBank/DDBJ databases">
        <authorList>
            <person name="Liu Z.J."/>
            <person name="Shi F.L."/>
            <person name="Lu J.Q."/>
            <person name="Li M."/>
            <person name="Wang Z.L."/>
        </authorList>
    </citation>
    <scope>NUCLEOTIDE SEQUENCE [LARGE SCALE GENOMIC DNA]</scope>
    <source>
        <strain evidence="3 4">USNM 41457</strain>
    </source>
</reference>
<sequence length="458" mass="49406">MSEEQSIRLSILRAGDEGSLEERRNGGKKPDSSGNNVSHIVNTEDNTEMVPLNDATETVQQNHTQGKETTPNVRNSESYLQRFCNSIRDFWGKYNEEQQIIIKIFSIVIIAFVVILPLLIVFSRQNENIQGSSYVSQSNLNVSNVTIPAKYGNSTEPNVLKTTSPLPGPVTLPTSPYSAWEPSSNKSTDAEKPTAIEDTDKQALGNSNVTITPPTTTNTTTPSSTTSTTTTLKPEPITTPSSTTTSTTTTLKPEPITTPSSTTTSTTTTLKPEPITTPSSTTTSTTTLKPEPSSSSMSSSAITKTESDLPVPTTTSSSQADLKLPEAESVPKKIITEQNDSSDGSAKSNSAGEESTQSIIPTKPFTSEKASINGTEHQLNVDRGFQNSTSQIGILTVANSNSAFSNKTNPKKDLRPDEFISQSDYVNKENNVNGGNQTQSDDYYDNDDKAIKEMSDYS</sequence>
<evidence type="ECO:0000313" key="3">
    <source>
        <dbReference type="EMBL" id="EJW03580.1"/>
    </source>
</evidence>
<organism evidence="3 4">
    <name type="scientific">Edhazardia aedis (strain USNM 41457)</name>
    <name type="common">Microsporidian parasite</name>
    <dbReference type="NCBI Taxonomy" id="1003232"/>
    <lineage>
        <taxon>Eukaryota</taxon>
        <taxon>Fungi</taxon>
        <taxon>Fungi incertae sedis</taxon>
        <taxon>Microsporidia</taxon>
        <taxon>Edhazardia</taxon>
    </lineage>
</organism>
<feature type="region of interest" description="Disordered" evidence="1">
    <location>
        <begin position="424"/>
        <end position="458"/>
    </location>
</feature>